<organism evidence="3 4">
    <name type="scientific">Fundicoccus culcitae</name>
    <dbReference type="NCBI Taxonomy" id="2969821"/>
    <lineage>
        <taxon>Bacteria</taxon>
        <taxon>Bacillati</taxon>
        <taxon>Bacillota</taxon>
        <taxon>Bacilli</taxon>
        <taxon>Lactobacillales</taxon>
        <taxon>Aerococcaceae</taxon>
        <taxon>Fundicoccus</taxon>
    </lineage>
</organism>
<reference evidence="3 4" key="1">
    <citation type="submission" date="2022-08" db="EMBL/GenBank/DDBJ databases">
        <title>Aerococcaceae sp. nov isolated from spoiled eye mask.</title>
        <authorList>
            <person name="Zhou G."/>
            <person name="Xie X.-B."/>
            <person name="Shi Q.-S."/>
            <person name="Wang Y.-S."/>
            <person name="Wen X."/>
            <person name="Peng H."/>
            <person name="Yang X.-J."/>
            <person name="Tao H.-B."/>
            <person name="Huang X.-M."/>
        </authorList>
    </citation>
    <scope>NUCLEOTIDE SEQUENCE [LARGE SCALE GENOMIC DNA]</scope>
    <source>
        <strain evidence="4">DM20194951</strain>
    </source>
</reference>
<evidence type="ECO:0000259" key="2">
    <source>
        <dbReference type="Pfam" id="PF00326"/>
    </source>
</evidence>
<evidence type="ECO:0000313" key="3">
    <source>
        <dbReference type="EMBL" id="UUX33398.1"/>
    </source>
</evidence>
<dbReference type="SUPFAM" id="SSF82171">
    <property type="entry name" value="DPP6 N-terminal domain-like"/>
    <property type="match status" value="1"/>
</dbReference>
<sequence length="600" mass="67368">MDHFETVLIENGFLNKYPHYLEGSLLYVSNASGLEQVYLFDFETGESRQLTACAHGVTSLAVNAAKGSFLFTTQLGEESTQYSASGAPFYRYHDMKILQDGMGFLDKGLANYLCEYDLASGEVEVLTPQSTGYGLRRVVSVSADGESYVLEQLREPRSDYNFDTGLVIYDRRTKAVTWLTEAFPTGIFGEAVFSPDQSKLAFIGNPLPYETSNQFQLYVFDFEKGVLRQLAADKDVQYGDNSVSDVYQNVATPFIQWAPSGDVFYVVTSEYGQVLLNEVTLDGDIRVLSPERAVVKEFVVKADGRLLAVMSQPTQPVGLYHFVDGDWLPLPTQVAAVYDGVALADYTEMTLTAADGGVIHGLLCLPLDLDVNHKYPLILNIHGGPYTMHAWNFYHEAQYLAANGYAVLLVNPRGSYGYGQKHTKGVYERYGKEDYTDLMAAVDDVVARFSWVDSERLYVTGGSYGGYMTNWIVTQTQRFKAAVSQRSMSNFVSMFGTSDIGYYFYKDEMGLDISQPERLWEVSPLAYVDQVETPLLLLHAKDDLRCPLEQAQQFYIGLKHFGREAELMVFPNSSHELSRSGRPSYRVVRLEAMLGWFETY</sequence>
<keyword evidence="1" id="KW-0378">Hydrolase</keyword>
<dbReference type="SUPFAM" id="SSF53474">
    <property type="entry name" value="alpha/beta-Hydrolases"/>
    <property type="match status" value="1"/>
</dbReference>
<gene>
    <name evidence="3" type="ORF">NRE15_10870</name>
</gene>
<dbReference type="Pfam" id="PF00326">
    <property type="entry name" value="Peptidase_S9"/>
    <property type="match status" value="1"/>
</dbReference>
<dbReference type="InterPro" id="IPR011042">
    <property type="entry name" value="6-blade_b-propeller_TolB-like"/>
</dbReference>
<name>A0ABY5P3T7_9LACT</name>
<feature type="domain" description="Peptidase S9 prolyl oligopeptidase catalytic" evidence="2">
    <location>
        <begin position="391"/>
        <end position="599"/>
    </location>
</feature>
<dbReference type="InterPro" id="IPR001375">
    <property type="entry name" value="Peptidase_S9_cat"/>
</dbReference>
<dbReference type="InterPro" id="IPR029058">
    <property type="entry name" value="AB_hydrolase_fold"/>
</dbReference>
<evidence type="ECO:0000256" key="1">
    <source>
        <dbReference type="ARBA" id="ARBA00022801"/>
    </source>
</evidence>
<evidence type="ECO:0000313" key="4">
    <source>
        <dbReference type="Proteomes" id="UP001315967"/>
    </source>
</evidence>
<dbReference type="Gene3D" id="3.40.50.1820">
    <property type="entry name" value="alpha/beta hydrolase"/>
    <property type="match status" value="1"/>
</dbReference>
<dbReference type="Gene3D" id="2.120.10.30">
    <property type="entry name" value="TolB, C-terminal domain"/>
    <property type="match status" value="1"/>
</dbReference>
<keyword evidence="4" id="KW-1185">Reference proteome</keyword>
<dbReference type="RefSeq" id="WP_313792899.1">
    <property type="nucleotide sequence ID" value="NZ_CP102453.1"/>
</dbReference>
<accession>A0ABY5P3T7</accession>
<proteinExistence type="predicted"/>
<dbReference type="PANTHER" id="PTHR42776:SF27">
    <property type="entry name" value="DIPEPTIDYL PEPTIDASE FAMILY MEMBER 6"/>
    <property type="match status" value="1"/>
</dbReference>
<dbReference type="EMBL" id="CP102453">
    <property type="protein sequence ID" value="UUX33398.1"/>
    <property type="molecule type" value="Genomic_DNA"/>
</dbReference>
<dbReference type="PANTHER" id="PTHR42776">
    <property type="entry name" value="SERINE PEPTIDASE S9 FAMILY MEMBER"/>
    <property type="match status" value="1"/>
</dbReference>
<dbReference type="Proteomes" id="UP001315967">
    <property type="component" value="Chromosome"/>
</dbReference>
<protein>
    <submittedName>
        <fullName evidence="3">S9 family peptidase</fullName>
    </submittedName>
</protein>